<dbReference type="Pfam" id="PF01047">
    <property type="entry name" value="MarR"/>
    <property type="match status" value="1"/>
</dbReference>
<dbReference type="GO" id="GO:0006950">
    <property type="term" value="P:response to stress"/>
    <property type="evidence" value="ECO:0007669"/>
    <property type="project" value="TreeGrafter"/>
</dbReference>
<comment type="caution">
    <text evidence="2">The sequence shown here is derived from an EMBL/GenBank/DDBJ whole genome shotgun (WGS) entry which is preliminary data.</text>
</comment>
<dbReference type="SUPFAM" id="SSF46785">
    <property type="entry name" value="Winged helix' DNA-binding domain"/>
    <property type="match status" value="1"/>
</dbReference>
<dbReference type="InterPro" id="IPR000835">
    <property type="entry name" value="HTH_MarR-typ"/>
</dbReference>
<dbReference type="OrthoDB" id="9814496at2"/>
<gene>
    <name evidence="2" type="ORF">GGR93_002521</name>
</gene>
<protein>
    <submittedName>
        <fullName evidence="2">DNA-binding MarR family transcriptional regulator</fullName>
    </submittedName>
</protein>
<dbReference type="GO" id="GO:0003700">
    <property type="term" value="F:DNA-binding transcription factor activity"/>
    <property type="evidence" value="ECO:0007669"/>
    <property type="project" value="InterPro"/>
</dbReference>
<dbReference type="InterPro" id="IPR036390">
    <property type="entry name" value="WH_DNA-bd_sf"/>
</dbReference>
<dbReference type="SMART" id="SM00347">
    <property type="entry name" value="HTH_MARR"/>
    <property type="match status" value="1"/>
</dbReference>
<name>A0A7W6M946_9RHOB</name>
<dbReference type="RefSeq" id="WP_025056153.1">
    <property type="nucleotide sequence ID" value="NZ_JACIFU010000003.1"/>
</dbReference>
<organism evidence="2 3">
    <name type="scientific">Sulfitobacter noctilucicola</name>
    <dbReference type="NCBI Taxonomy" id="1342301"/>
    <lineage>
        <taxon>Bacteria</taxon>
        <taxon>Pseudomonadati</taxon>
        <taxon>Pseudomonadota</taxon>
        <taxon>Alphaproteobacteria</taxon>
        <taxon>Rhodobacterales</taxon>
        <taxon>Roseobacteraceae</taxon>
        <taxon>Sulfitobacter</taxon>
    </lineage>
</organism>
<dbReference type="InterPro" id="IPR039422">
    <property type="entry name" value="MarR/SlyA-like"/>
</dbReference>
<dbReference type="PRINTS" id="PR00598">
    <property type="entry name" value="HTHMARR"/>
</dbReference>
<evidence type="ECO:0000313" key="2">
    <source>
        <dbReference type="EMBL" id="MBB4174733.1"/>
    </source>
</evidence>
<evidence type="ECO:0000313" key="3">
    <source>
        <dbReference type="Proteomes" id="UP000565745"/>
    </source>
</evidence>
<accession>A0A7W6M946</accession>
<dbReference type="Proteomes" id="UP000565745">
    <property type="component" value="Unassembled WGS sequence"/>
</dbReference>
<proteinExistence type="predicted"/>
<keyword evidence="3" id="KW-1185">Reference proteome</keyword>
<dbReference type="EMBL" id="JACIFU010000003">
    <property type="protein sequence ID" value="MBB4174733.1"/>
    <property type="molecule type" value="Genomic_DNA"/>
</dbReference>
<feature type="domain" description="HTH marR-type" evidence="1">
    <location>
        <begin position="21"/>
        <end position="154"/>
    </location>
</feature>
<dbReference type="PANTHER" id="PTHR33164:SF13">
    <property type="entry name" value="4-HYDROXYPHENYLACETATE CATABOLISM PROTEIN"/>
    <property type="match status" value="1"/>
</dbReference>
<sequence>MANDLSRTRAERVAHRKSHQEANIFSRLAAASATSRAHAQRLLKQSSGLSIVEWRVLWDLSEAQPLSVRDFANIQRNDHSLISRALPQMQKKGYLVLSQDPNDKRQTLVTLTEKGRAAFDQAAPIMKARRDMLRATFTAEEASLFLTFIERFENSLEPSSGQKNIETE</sequence>
<evidence type="ECO:0000259" key="1">
    <source>
        <dbReference type="PROSITE" id="PS50995"/>
    </source>
</evidence>
<dbReference type="PANTHER" id="PTHR33164">
    <property type="entry name" value="TRANSCRIPTIONAL REGULATOR, MARR FAMILY"/>
    <property type="match status" value="1"/>
</dbReference>
<dbReference type="GO" id="GO:0003677">
    <property type="term" value="F:DNA binding"/>
    <property type="evidence" value="ECO:0007669"/>
    <property type="project" value="UniProtKB-KW"/>
</dbReference>
<dbReference type="AlphaFoldDB" id="A0A7W6M946"/>
<dbReference type="Gene3D" id="1.10.10.10">
    <property type="entry name" value="Winged helix-like DNA-binding domain superfamily/Winged helix DNA-binding domain"/>
    <property type="match status" value="1"/>
</dbReference>
<dbReference type="InterPro" id="IPR036388">
    <property type="entry name" value="WH-like_DNA-bd_sf"/>
</dbReference>
<keyword evidence="2" id="KW-0238">DNA-binding</keyword>
<reference evidence="2 3" key="1">
    <citation type="submission" date="2020-08" db="EMBL/GenBank/DDBJ databases">
        <title>Genomic Encyclopedia of Type Strains, Phase IV (KMG-IV): sequencing the most valuable type-strain genomes for metagenomic binning, comparative biology and taxonomic classification.</title>
        <authorList>
            <person name="Goeker M."/>
        </authorList>
    </citation>
    <scope>NUCLEOTIDE SEQUENCE [LARGE SCALE GENOMIC DNA]</scope>
    <source>
        <strain evidence="2 3">DSM 101015</strain>
    </source>
</reference>
<dbReference type="PROSITE" id="PS50995">
    <property type="entry name" value="HTH_MARR_2"/>
    <property type="match status" value="1"/>
</dbReference>